<dbReference type="PROSITE" id="PS51736">
    <property type="entry name" value="RECOMBINASES_3"/>
    <property type="match status" value="1"/>
</dbReference>
<dbReference type="SUPFAM" id="SSF53041">
    <property type="entry name" value="Resolvase-like"/>
    <property type="match status" value="1"/>
</dbReference>
<dbReference type="PROSITE" id="PS00397">
    <property type="entry name" value="RECOMBINASES_1"/>
    <property type="match status" value="1"/>
</dbReference>
<dbReference type="InterPro" id="IPR006118">
    <property type="entry name" value="Recombinase_CS"/>
</dbReference>
<evidence type="ECO:0000256" key="4">
    <source>
        <dbReference type="PROSITE-ProRule" id="PRU10137"/>
    </source>
</evidence>
<gene>
    <name evidence="6" type="ORF">GCM10007938_42770</name>
</gene>
<feature type="domain" description="Resolvase/invertase-type recombinase catalytic" evidence="5">
    <location>
        <begin position="47"/>
        <end position="182"/>
    </location>
</feature>
<organism evidence="6 7">
    <name type="scientific">Vibrio zhanjiangensis</name>
    <dbReference type="NCBI Taxonomy" id="1046128"/>
    <lineage>
        <taxon>Bacteria</taxon>
        <taxon>Pseudomonadati</taxon>
        <taxon>Pseudomonadota</taxon>
        <taxon>Gammaproteobacteria</taxon>
        <taxon>Vibrionales</taxon>
        <taxon>Vibrionaceae</taxon>
        <taxon>Vibrio</taxon>
    </lineage>
</organism>
<comment type="caution">
    <text evidence="6">The sequence shown here is derived from an EMBL/GenBank/DDBJ whole genome shotgun (WGS) entry which is preliminary data.</text>
</comment>
<evidence type="ECO:0000256" key="2">
    <source>
        <dbReference type="ARBA" id="ARBA00023125"/>
    </source>
</evidence>
<accession>A0ABQ6F5G9</accession>
<name>A0ABQ6F5G9_9VIBR</name>
<dbReference type="InterPro" id="IPR006119">
    <property type="entry name" value="Resolv_N"/>
</dbReference>
<sequence length="182" mass="20754">MWVSTTKLAKIEGVTTQTIRRRIENGFYEKVKQTEGGHNRVFITQQRRICYARVSSSKQKSSIDTQKRILLERYPDAEFISDVASAFNFNRKGLQTILESAMLGHSVHIVVATKDRLARSGFELIKWLVELSGGRIEILDDSNNTTESFDTAELIGFITSFCNSHYGKRSAERRKSNSIEKD</sequence>
<dbReference type="Gene3D" id="3.40.50.1390">
    <property type="entry name" value="Resolvase, N-terminal catalytic domain"/>
    <property type="match status" value="1"/>
</dbReference>
<evidence type="ECO:0000313" key="7">
    <source>
        <dbReference type="Proteomes" id="UP001157138"/>
    </source>
</evidence>
<dbReference type="Pfam" id="PF00239">
    <property type="entry name" value="Resolvase"/>
    <property type="match status" value="1"/>
</dbReference>
<dbReference type="Proteomes" id="UP001157138">
    <property type="component" value="Unassembled WGS sequence"/>
</dbReference>
<protein>
    <submittedName>
        <fullName evidence="6">IS607 family transposase</fullName>
    </submittedName>
</protein>
<evidence type="ECO:0000313" key="6">
    <source>
        <dbReference type="EMBL" id="GLT20492.1"/>
    </source>
</evidence>
<dbReference type="PANTHER" id="PTHR36172">
    <property type="match status" value="1"/>
</dbReference>
<evidence type="ECO:0000259" key="5">
    <source>
        <dbReference type="PROSITE" id="PS51736"/>
    </source>
</evidence>
<keyword evidence="1" id="KW-0229">DNA integration</keyword>
<keyword evidence="3" id="KW-0233">DNA recombination</keyword>
<dbReference type="SMART" id="SM00857">
    <property type="entry name" value="Resolvase"/>
    <property type="match status" value="1"/>
</dbReference>
<dbReference type="EMBL" id="BSPW01000123">
    <property type="protein sequence ID" value="GLT20492.1"/>
    <property type="molecule type" value="Genomic_DNA"/>
</dbReference>
<keyword evidence="7" id="KW-1185">Reference proteome</keyword>
<reference evidence="7" key="1">
    <citation type="journal article" date="2019" name="Int. J. Syst. Evol. Microbiol.">
        <title>The Global Catalogue of Microorganisms (GCM) 10K type strain sequencing project: providing services to taxonomists for standard genome sequencing and annotation.</title>
        <authorList>
            <consortium name="The Broad Institute Genomics Platform"/>
            <consortium name="The Broad Institute Genome Sequencing Center for Infectious Disease"/>
            <person name="Wu L."/>
            <person name="Ma J."/>
        </authorList>
    </citation>
    <scope>NUCLEOTIDE SEQUENCE [LARGE SCALE GENOMIC DNA]</scope>
    <source>
        <strain evidence="7">NBRC 108723</strain>
    </source>
</reference>
<dbReference type="RefSeq" id="WP_284194319.1">
    <property type="nucleotide sequence ID" value="NZ_BSPW01000123.1"/>
</dbReference>
<dbReference type="InterPro" id="IPR051491">
    <property type="entry name" value="Recombinase/Transposase-rel"/>
</dbReference>
<keyword evidence="2" id="KW-0238">DNA-binding</keyword>
<evidence type="ECO:0000256" key="3">
    <source>
        <dbReference type="ARBA" id="ARBA00023172"/>
    </source>
</evidence>
<dbReference type="PANTHER" id="PTHR36172:SF1">
    <property type="entry name" value="RESOLVASE-RELATED"/>
    <property type="match status" value="1"/>
</dbReference>
<proteinExistence type="predicted"/>
<feature type="active site" description="O-(5'-phospho-DNA)-serine intermediate" evidence="4">
    <location>
        <position position="55"/>
    </location>
</feature>
<evidence type="ECO:0000256" key="1">
    <source>
        <dbReference type="ARBA" id="ARBA00022908"/>
    </source>
</evidence>
<dbReference type="InterPro" id="IPR036162">
    <property type="entry name" value="Resolvase-like_N_sf"/>
</dbReference>